<feature type="transmembrane region" description="Helical" evidence="1">
    <location>
        <begin position="55"/>
        <end position="73"/>
    </location>
</feature>
<keyword evidence="1" id="KW-0472">Membrane</keyword>
<evidence type="ECO:0000313" key="3">
    <source>
        <dbReference type="Proteomes" id="UP000094580"/>
    </source>
</evidence>
<protein>
    <submittedName>
        <fullName evidence="2">Uncharacterized protein</fullName>
    </submittedName>
</protein>
<keyword evidence="1" id="KW-0812">Transmembrane</keyword>
<dbReference type="EMBL" id="MDKC01000002">
    <property type="protein sequence ID" value="ODG93425.1"/>
    <property type="molecule type" value="Genomic_DNA"/>
</dbReference>
<reference evidence="2 3" key="1">
    <citation type="submission" date="2016-07" db="EMBL/GenBank/DDBJ databases">
        <authorList>
            <person name="Townsley L."/>
            <person name="Shank E.A."/>
        </authorList>
    </citation>
    <scope>NUCLEOTIDE SEQUENCE [LARGE SCALE GENOMIC DNA]</scope>
    <source>
        <strain evidence="2 3">CH01</strain>
    </source>
</reference>
<evidence type="ECO:0000313" key="2">
    <source>
        <dbReference type="EMBL" id="ODG93425.1"/>
    </source>
</evidence>
<proteinExistence type="predicted"/>
<name>A0ABX2ZUE4_9BACI</name>
<feature type="transmembrane region" description="Helical" evidence="1">
    <location>
        <begin position="6"/>
        <end position="25"/>
    </location>
</feature>
<accession>A0ABX2ZUE4</accession>
<keyword evidence="1" id="KW-1133">Transmembrane helix</keyword>
<organism evidence="2 3">
    <name type="scientific">Gottfriedia luciferensis</name>
    <dbReference type="NCBI Taxonomy" id="178774"/>
    <lineage>
        <taxon>Bacteria</taxon>
        <taxon>Bacillati</taxon>
        <taxon>Bacillota</taxon>
        <taxon>Bacilli</taxon>
        <taxon>Bacillales</taxon>
        <taxon>Bacillaceae</taxon>
        <taxon>Gottfriedia</taxon>
    </lineage>
</organism>
<sequence>MLFYKLLSISLMGLGIYLMFISLFASRFKIESYTPYGSQILIPIFQKFNIVWKRIILFVIALFFALINFYVFLKI</sequence>
<keyword evidence="3" id="KW-1185">Reference proteome</keyword>
<dbReference type="Proteomes" id="UP000094580">
    <property type="component" value="Unassembled WGS sequence"/>
</dbReference>
<gene>
    <name evidence="2" type="ORF">BED47_03830</name>
</gene>
<comment type="caution">
    <text evidence="2">The sequence shown here is derived from an EMBL/GenBank/DDBJ whole genome shotgun (WGS) entry which is preliminary data.</text>
</comment>
<evidence type="ECO:0000256" key="1">
    <source>
        <dbReference type="SAM" id="Phobius"/>
    </source>
</evidence>